<dbReference type="Proteomes" id="UP000198398">
    <property type="component" value="Chromosome"/>
</dbReference>
<accession>A0A220UEZ9</accession>
<evidence type="ECO:0000313" key="1">
    <source>
        <dbReference type="EMBL" id="ASK66486.1"/>
    </source>
</evidence>
<gene>
    <name evidence="1" type="ORF">CFK39_12435</name>
</gene>
<dbReference type="EMBL" id="CP022316">
    <property type="protein sequence ID" value="ASK66486.1"/>
    <property type="molecule type" value="Genomic_DNA"/>
</dbReference>
<reference evidence="2" key="1">
    <citation type="submission" date="2017-07" db="EMBL/GenBank/DDBJ databases">
        <title>Brachybacterium sp. VR2415.</title>
        <authorList>
            <person name="Tak E.J."/>
            <person name="Bae J.-W."/>
        </authorList>
    </citation>
    <scope>NUCLEOTIDE SEQUENCE [LARGE SCALE GENOMIC DNA]</scope>
    <source>
        <strain evidence="2">VR2415</strain>
    </source>
</reference>
<organism evidence="1 2">
    <name type="scientific">Brachybacterium avium</name>
    <dbReference type="NCBI Taxonomy" id="2017485"/>
    <lineage>
        <taxon>Bacteria</taxon>
        <taxon>Bacillati</taxon>
        <taxon>Actinomycetota</taxon>
        <taxon>Actinomycetes</taxon>
        <taxon>Micrococcales</taxon>
        <taxon>Dermabacteraceae</taxon>
        <taxon>Brachybacterium</taxon>
    </lineage>
</organism>
<evidence type="ECO:0000313" key="2">
    <source>
        <dbReference type="Proteomes" id="UP000198398"/>
    </source>
</evidence>
<protein>
    <submittedName>
        <fullName evidence="1">Uncharacterized protein</fullName>
    </submittedName>
</protein>
<name>A0A220UEZ9_9MICO</name>
<keyword evidence="2" id="KW-1185">Reference proteome</keyword>
<sequence length="85" mass="9594">MMPVGCLIFGHRPAFRADGPVMRWECERGCGEGGEKVYATAAEAQQFAAAFDRRGDARLGENAPLLGMFPLRIWRWLRRRGARID</sequence>
<dbReference type="KEGG" id="brv:CFK39_12435"/>
<dbReference type="AlphaFoldDB" id="A0A220UEZ9"/>
<proteinExistence type="predicted"/>